<dbReference type="RefSeq" id="WP_075510016.1">
    <property type="nucleotide sequence ID" value="NZ_CP089224.1"/>
</dbReference>
<evidence type="ECO:0000256" key="1">
    <source>
        <dbReference type="SAM" id="MobiDB-lite"/>
    </source>
</evidence>
<keyword evidence="3" id="KW-1185">Reference proteome</keyword>
<accession>A0A164BHL1</accession>
<feature type="compositionally biased region" description="Basic and acidic residues" evidence="1">
    <location>
        <begin position="9"/>
        <end position="20"/>
    </location>
</feature>
<dbReference type="AlphaFoldDB" id="A0A164BHL1"/>
<dbReference type="EMBL" id="LWCI01000098">
    <property type="protein sequence ID" value="KZS63498.1"/>
    <property type="molecule type" value="Genomic_DNA"/>
</dbReference>
<feature type="region of interest" description="Disordered" evidence="1">
    <location>
        <begin position="1"/>
        <end position="68"/>
    </location>
</feature>
<evidence type="ECO:0000313" key="2">
    <source>
        <dbReference type="EMBL" id="KZS63498.1"/>
    </source>
</evidence>
<name>A0A164BHL1_9MYCO</name>
<comment type="caution">
    <text evidence="2">The sequence shown here is derived from an EMBL/GenBank/DDBJ whole genome shotgun (WGS) entry which is preliminary data.</text>
</comment>
<evidence type="ECO:0000313" key="3">
    <source>
        <dbReference type="Proteomes" id="UP000077342"/>
    </source>
</evidence>
<protein>
    <submittedName>
        <fullName evidence="2">Uncharacterized protein</fullName>
    </submittedName>
</protein>
<proteinExistence type="predicted"/>
<dbReference type="Proteomes" id="UP000077342">
    <property type="component" value="Unassembled WGS sequence"/>
</dbReference>
<gene>
    <name evidence="2" type="ORF">A4G28_09915</name>
</gene>
<sequence length="153" mass="17202">MPHVRRFKHLDSYRHPDHPLPEQPPLHPEEEEQLPPDSHAARIDIPATELSTQPWNPELVEPDPLTQPSDSAVELGGLDFANLARHRVQPPPLPAALLDVTTLRSQYQQALTDYKALSDRVTIGDGPAMRNIAPRITELRQRADADRPYLLAV</sequence>
<organism evidence="2 3">
    <name type="scientific">Mycobacterium ostraviense</name>
    <dbReference type="NCBI Taxonomy" id="2738409"/>
    <lineage>
        <taxon>Bacteria</taxon>
        <taxon>Bacillati</taxon>
        <taxon>Actinomycetota</taxon>
        <taxon>Actinomycetes</taxon>
        <taxon>Mycobacteriales</taxon>
        <taxon>Mycobacteriaceae</taxon>
        <taxon>Mycobacterium</taxon>
    </lineage>
</organism>
<reference evidence="3" key="1">
    <citation type="submission" date="2016-04" db="EMBL/GenBank/DDBJ databases">
        <authorList>
            <person name="Strapagiel D."/>
            <person name="Borowka P."/>
            <person name="Marciniak B."/>
            <person name="Bakula Z."/>
            <person name="Van Ingen J."/>
            <person name="Safianowska A."/>
            <person name="Dziadek J."/>
            <person name="Jagielski T."/>
        </authorList>
    </citation>
    <scope>NUCLEOTIDE SEQUENCE [LARGE SCALE GENOMIC DNA]</scope>
    <source>
        <strain evidence="3">1010001458</strain>
    </source>
</reference>